<evidence type="ECO:0000259" key="1">
    <source>
        <dbReference type="Pfam" id="PF07791"/>
    </source>
</evidence>
<dbReference type="Pfam" id="PF07791">
    <property type="entry name" value="Imm11"/>
    <property type="match status" value="1"/>
</dbReference>
<comment type="caution">
    <text evidence="2">The sequence shown here is derived from an EMBL/GenBank/DDBJ whole genome shotgun (WGS) entry which is preliminary data.</text>
</comment>
<proteinExistence type="predicted"/>
<dbReference type="EMBL" id="SLZR01000043">
    <property type="protein sequence ID" value="TCS34399.1"/>
    <property type="molecule type" value="Genomic_DNA"/>
</dbReference>
<accession>A0A4R3HQW2</accession>
<sequence>MQIYKLSGNDNLPECAGKTKSDEEALSWFHPLLGKPLPSISEWVPTTLVPSSSEASKNKNWTYSSMLTSTPLFFLSSSSVELLNPFLNGQIDLYPVTFEDDLSQKYFMLKVNNELPAESLDREHSIGDPVKYGPKANLGLLSPIYNWKFREELVKGHDIFTLPDSNTTIYVSSRFKDAVLESGLTGFCFKHEYIDENPILT</sequence>
<evidence type="ECO:0000313" key="2">
    <source>
        <dbReference type="EMBL" id="TCS34399.1"/>
    </source>
</evidence>
<evidence type="ECO:0000313" key="3">
    <source>
        <dbReference type="Proteomes" id="UP000295793"/>
    </source>
</evidence>
<keyword evidence="3" id="KW-1185">Reference proteome</keyword>
<dbReference type="RefSeq" id="WP_132704333.1">
    <property type="nucleotide sequence ID" value="NZ_SLZR01000043.1"/>
</dbReference>
<name>A0A4R3HQW2_9GAMM</name>
<dbReference type="InterPro" id="IPR012433">
    <property type="entry name" value="Imm11"/>
</dbReference>
<protein>
    <recommendedName>
        <fullName evidence="1">Immunity MXAN-0049 protein domain-containing protein</fullName>
    </recommendedName>
</protein>
<dbReference type="Proteomes" id="UP000295793">
    <property type="component" value="Unassembled WGS sequence"/>
</dbReference>
<gene>
    <name evidence="2" type="ORF">BCF53_1433</name>
</gene>
<feature type="domain" description="Immunity MXAN-0049 protein" evidence="1">
    <location>
        <begin position="103"/>
        <end position="190"/>
    </location>
</feature>
<organism evidence="2 3">
    <name type="scientific">Reinekea marinisedimentorum</name>
    <dbReference type="NCBI Taxonomy" id="230495"/>
    <lineage>
        <taxon>Bacteria</taxon>
        <taxon>Pseudomonadati</taxon>
        <taxon>Pseudomonadota</taxon>
        <taxon>Gammaproteobacteria</taxon>
        <taxon>Oceanospirillales</taxon>
        <taxon>Saccharospirillaceae</taxon>
        <taxon>Reinekea</taxon>
    </lineage>
</organism>
<dbReference type="AlphaFoldDB" id="A0A4R3HQW2"/>
<reference evidence="2 3" key="1">
    <citation type="submission" date="2019-03" db="EMBL/GenBank/DDBJ databases">
        <title>Genomic Encyclopedia of Archaeal and Bacterial Type Strains, Phase II (KMG-II): from individual species to whole genera.</title>
        <authorList>
            <person name="Goeker M."/>
        </authorList>
    </citation>
    <scope>NUCLEOTIDE SEQUENCE [LARGE SCALE GENOMIC DNA]</scope>
    <source>
        <strain evidence="2 3">DSM 15388</strain>
    </source>
</reference>
<dbReference type="OrthoDB" id="6193314at2"/>